<dbReference type="EMBL" id="MU863880">
    <property type="protein sequence ID" value="KAK4204704.1"/>
    <property type="molecule type" value="Genomic_DNA"/>
</dbReference>
<organism evidence="2 3">
    <name type="scientific">Triangularia verruculosa</name>
    <dbReference type="NCBI Taxonomy" id="2587418"/>
    <lineage>
        <taxon>Eukaryota</taxon>
        <taxon>Fungi</taxon>
        <taxon>Dikarya</taxon>
        <taxon>Ascomycota</taxon>
        <taxon>Pezizomycotina</taxon>
        <taxon>Sordariomycetes</taxon>
        <taxon>Sordariomycetidae</taxon>
        <taxon>Sordariales</taxon>
        <taxon>Podosporaceae</taxon>
        <taxon>Triangularia</taxon>
    </lineage>
</organism>
<keyword evidence="3" id="KW-1185">Reference proteome</keyword>
<evidence type="ECO:0000256" key="1">
    <source>
        <dbReference type="SAM" id="Phobius"/>
    </source>
</evidence>
<feature type="transmembrane region" description="Helical" evidence="1">
    <location>
        <begin position="7"/>
        <end position="24"/>
    </location>
</feature>
<keyword evidence="1" id="KW-0812">Transmembrane</keyword>
<protein>
    <submittedName>
        <fullName evidence="2">Uncharacterized protein</fullName>
    </submittedName>
</protein>
<reference evidence="2" key="2">
    <citation type="submission" date="2023-05" db="EMBL/GenBank/DDBJ databases">
        <authorList>
            <consortium name="Lawrence Berkeley National Laboratory"/>
            <person name="Steindorff A."/>
            <person name="Hensen N."/>
            <person name="Bonometti L."/>
            <person name="Westerberg I."/>
            <person name="Brannstrom I.O."/>
            <person name="Guillou S."/>
            <person name="Cros-Aarteil S."/>
            <person name="Calhoun S."/>
            <person name="Haridas S."/>
            <person name="Kuo A."/>
            <person name="Mondo S."/>
            <person name="Pangilinan J."/>
            <person name="Riley R."/>
            <person name="Labutti K."/>
            <person name="Andreopoulos B."/>
            <person name="Lipzen A."/>
            <person name="Chen C."/>
            <person name="Yanf M."/>
            <person name="Daum C."/>
            <person name="Ng V."/>
            <person name="Clum A."/>
            <person name="Ohm R."/>
            <person name="Martin F."/>
            <person name="Silar P."/>
            <person name="Natvig D."/>
            <person name="Lalanne C."/>
            <person name="Gautier V."/>
            <person name="Ament-Velasquez S.L."/>
            <person name="Kruys A."/>
            <person name="Hutchinson M.I."/>
            <person name="Powell A.J."/>
            <person name="Barry K."/>
            <person name="Miller A.N."/>
            <person name="Grigoriev I.V."/>
            <person name="Debuchy R."/>
            <person name="Gladieux P."/>
            <person name="Thoren M.H."/>
            <person name="Johannesson H."/>
        </authorList>
    </citation>
    <scope>NUCLEOTIDE SEQUENCE</scope>
    <source>
        <strain evidence="2">CBS 315.58</strain>
    </source>
</reference>
<keyword evidence="1" id="KW-1133">Transmembrane helix</keyword>
<accession>A0AAN6XQ06</accession>
<gene>
    <name evidence="2" type="ORF">QBC40DRAFT_272236</name>
</gene>
<evidence type="ECO:0000313" key="3">
    <source>
        <dbReference type="Proteomes" id="UP001303160"/>
    </source>
</evidence>
<sequence length="60" mass="7342">MMWKEEGRLYQVGWGATFLSFFWISRYFVFLVWIQGTSSVFLFGLVVMDMWHLGRRTRNR</sequence>
<dbReference type="Proteomes" id="UP001303160">
    <property type="component" value="Unassembled WGS sequence"/>
</dbReference>
<keyword evidence="1" id="KW-0472">Membrane</keyword>
<proteinExistence type="predicted"/>
<feature type="transmembrane region" description="Helical" evidence="1">
    <location>
        <begin position="30"/>
        <end position="51"/>
    </location>
</feature>
<reference evidence="2" key="1">
    <citation type="journal article" date="2023" name="Mol. Phylogenet. Evol.">
        <title>Genome-scale phylogeny and comparative genomics of the fungal order Sordariales.</title>
        <authorList>
            <person name="Hensen N."/>
            <person name="Bonometti L."/>
            <person name="Westerberg I."/>
            <person name="Brannstrom I.O."/>
            <person name="Guillou S."/>
            <person name="Cros-Aarteil S."/>
            <person name="Calhoun S."/>
            <person name="Haridas S."/>
            <person name="Kuo A."/>
            <person name="Mondo S."/>
            <person name="Pangilinan J."/>
            <person name="Riley R."/>
            <person name="LaButti K."/>
            <person name="Andreopoulos B."/>
            <person name="Lipzen A."/>
            <person name="Chen C."/>
            <person name="Yan M."/>
            <person name="Daum C."/>
            <person name="Ng V."/>
            <person name="Clum A."/>
            <person name="Steindorff A."/>
            <person name="Ohm R.A."/>
            <person name="Martin F."/>
            <person name="Silar P."/>
            <person name="Natvig D.O."/>
            <person name="Lalanne C."/>
            <person name="Gautier V."/>
            <person name="Ament-Velasquez S.L."/>
            <person name="Kruys A."/>
            <person name="Hutchinson M.I."/>
            <person name="Powell A.J."/>
            <person name="Barry K."/>
            <person name="Miller A.N."/>
            <person name="Grigoriev I.V."/>
            <person name="Debuchy R."/>
            <person name="Gladieux P."/>
            <person name="Hiltunen Thoren M."/>
            <person name="Johannesson H."/>
        </authorList>
    </citation>
    <scope>NUCLEOTIDE SEQUENCE</scope>
    <source>
        <strain evidence="2">CBS 315.58</strain>
    </source>
</reference>
<comment type="caution">
    <text evidence="2">The sequence shown here is derived from an EMBL/GenBank/DDBJ whole genome shotgun (WGS) entry which is preliminary data.</text>
</comment>
<evidence type="ECO:0000313" key="2">
    <source>
        <dbReference type="EMBL" id="KAK4204704.1"/>
    </source>
</evidence>
<dbReference type="AlphaFoldDB" id="A0AAN6XQ06"/>
<name>A0AAN6XQ06_9PEZI</name>